<dbReference type="InterPro" id="IPR007055">
    <property type="entry name" value="BON_dom"/>
</dbReference>
<dbReference type="PROSITE" id="PS50914">
    <property type="entry name" value="BON"/>
    <property type="match status" value="1"/>
</dbReference>
<organism evidence="2 3">
    <name type="scientific">Legionella brunensis</name>
    <dbReference type="NCBI Taxonomy" id="29422"/>
    <lineage>
        <taxon>Bacteria</taxon>
        <taxon>Pseudomonadati</taxon>
        <taxon>Pseudomonadota</taxon>
        <taxon>Gammaproteobacteria</taxon>
        <taxon>Legionellales</taxon>
        <taxon>Legionellaceae</taxon>
        <taxon>Legionella</taxon>
    </lineage>
</organism>
<sequence length="102" mass="11295">MRKYYRTLLVGISFVFMSGCQMSTGESIFPHRHSDEAITASVNQAMMNNRNLVNVPVHVETHQGNVMLSGYVKTIRQSDTAGDVASKVPGVKSVQNNLIVRK</sequence>
<dbReference type="EMBL" id="LNXV01000008">
    <property type="protein sequence ID" value="KTC84852.1"/>
    <property type="molecule type" value="Genomic_DNA"/>
</dbReference>
<dbReference type="Proteomes" id="UP000054742">
    <property type="component" value="Unassembled WGS sequence"/>
</dbReference>
<dbReference type="PATRIC" id="fig|29422.6.peg.1123"/>
<dbReference type="STRING" id="29422.Lbru_1067"/>
<dbReference type="PANTHER" id="PTHR34606">
    <property type="entry name" value="BON DOMAIN-CONTAINING PROTEIN"/>
    <property type="match status" value="1"/>
</dbReference>
<evidence type="ECO:0000313" key="2">
    <source>
        <dbReference type="EMBL" id="KTC84852.1"/>
    </source>
</evidence>
<dbReference type="InterPro" id="IPR051686">
    <property type="entry name" value="Lipoprotein_DolP"/>
</dbReference>
<gene>
    <name evidence="2" type="primary">osmY</name>
    <name evidence="2" type="ORF">Lbru_1067</name>
</gene>
<keyword evidence="3" id="KW-1185">Reference proteome</keyword>
<dbReference type="AlphaFoldDB" id="A0A0W0SNG3"/>
<evidence type="ECO:0000259" key="1">
    <source>
        <dbReference type="PROSITE" id="PS50914"/>
    </source>
</evidence>
<comment type="caution">
    <text evidence="2">The sequence shown here is derived from an EMBL/GenBank/DDBJ whole genome shotgun (WGS) entry which is preliminary data.</text>
</comment>
<accession>A0A0W0SNG3</accession>
<dbReference type="OrthoDB" id="5647907at2"/>
<dbReference type="Gene3D" id="3.30.1340.30">
    <property type="match status" value="1"/>
</dbReference>
<dbReference type="Pfam" id="PF04972">
    <property type="entry name" value="BON"/>
    <property type="match status" value="1"/>
</dbReference>
<dbReference type="PROSITE" id="PS51257">
    <property type="entry name" value="PROKAR_LIPOPROTEIN"/>
    <property type="match status" value="1"/>
</dbReference>
<evidence type="ECO:0000313" key="3">
    <source>
        <dbReference type="Proteomes" id="UP000054742"/>
    </source>
</evidence>
<protein>
    <submittedName>
        <fullName evidence="2">Osmotically inducible protein Y-like protein</fullName>
    </submittedName>
</protein>
<dbReference type="PANTHER" id="PTHR34606:SF16">
    <property type="entry name" value="BON DOMAIN-CONTAINING PROTEIN"/>
    <property type="match status" value="1"/>
</dbReference>
<name>A0A0W0SNG3_9GAMM</name>
<proteinExistence type="predicted"/>
<reference evidence="2 3" key="1">
    <citation type="submission" date="2015-11" db="EMBL/GenBank/DDBJ databases">
        <title>Genomic analysis of 38 Legionella species identifies large and diverse effector repertoires.</title>
        <authorList>
            <person name="Burstein D."/>
            <person name="Amaro F."/>
            <person name="Zusman T."/>
            <person name="Lifshitz Z."/>
            <person name="Cohen O."/>
            <person name="Gilbert J.A."/>
            <person name="Pupko T."/>
            <person name="Shuman H.A."/>
            <person name="Segal G."/>
        </authorList>
    </citation>
    <scope>NUCLEOTIDE SEQUENCE [LARGE SCALE GENOMIC DNA]</scope>
    <source>
        <strain evidence="2 3">ATCC 43878</strain>
    </source>
</reference>
<feature type="domain" description="BON" evidence="1">
    <location>
        <begin position="34"/>
        <end position="102"/>
    </location>
</feature>